<organism evidence="3 4">
    <name type="scientific">Aplysia californica</name>
    <name type="common">California sea hare</name>
    <dbReference type="NCBI Taxonomy" id="6500"/>
    <lineage>
        <taxon>Eukaryota</taxon>
        <taxon>Metazoa</taxon>
        <taxon>Spiralia</taxon>
        <taxon>Lophotrochozoa</taxon>
        <taxon>Mollusca</taxon>
        <taxon>Gastropoda</taxon>
        <taxon>Heterobranchia</taxon>
        <taxon>Euthyneura</taxon>
        <taxon>Tectipleura</taxon>
        <taxon>Aplysiida</taxon>
        <taxon>Aplysioidea</taxon>
        <taxon>Aplysiidae</taxon>
        <taxon>Aplysia</taxon>
    </lineage>
</organism>
<evidence type="ECO:0000313" key="3">
    <source>
        <dbReference type="Proteomes" id="UP000694888"/>
    </source>
</evidence>
<dbReference type="Pfam" id="PF21730">
    <property type="entry name" value="Vma22_CCDC115"/>
    <property type="match status" value="1"/>
</dbReference>
<proteinExistence type="predicted"/>
<sequence>MEEICEQLDKTCLQIFDVLESLYEAQGKLEQVMKDGFLGISRARYSLGMSRVSSDQFVDADLVATRTVIVKDESGGRATKSLAHSDCGGEISKPTFKLQVNAVRIKSKSDDSDSEEISSQPKEADQSEGLLRQRKREKSDQENESKNDSAQAKINPHSGASTSIADKGTDSKKFDSETQDNGSSKKNEKLFNPVNLFGVLVPQHLRMSQKNFEEAVSLTVTIAGLKSELECLRSSYDSFREKKKSMVSEAVNPEA</sequence>
<evidence type="ECO:0000313" key="4">
    <source>
        <dbReference type="RefSeq" id="XP_005101173.1"/>
    </source>
</evidence>
<dbReference type="Proteomes" id="UP000694888">
    <property type="component" value="Unplaced"/>
</dbReference>
<dbReference type="RefSeq" id="XP_005101173.1">
    <property type="nucleotide sequence ID" value="XM_005101116.3"/>
</dbReference>
<name>A0ABM0JTK6_APLCA</name>
<reference evidence="4" key="1">
    <citation type="submission" date="2025-08" db="UniProtKB">
        <authorList>
            <consortium name="RefSeq"/>
        </authorList>
    </citation>
    <scope>IDENTIFICATION</scope>
</reference>
<accession>A0ABM0JTK6</accession>
<keyword evidence="3" id="KW-1185">Reference proteome</keyword>
<evidence type="ECO:0000256" key="2">
    <source>
        <dbReference type="SAM" id="MobiDB-lite"/>
    </source>
</evidence>
<dbReference type="GeneID" id="101849219"/>
<feature type="compositionally biased region" description="Basic and acidic residues" evidence="2">
    <location>
        <begin position="167"/>
        <end position="176"/>
    </location>
</feature>
<protein>
    <recommendedName>
        <fullName evidence="1">Vacuolar ATPase assembly protein VMA22</fullName>
    </recommendedName>
</protein>
<feature type="compositionally biased region" description="Polar residues" evidence="2">
    <location>
        <begin position="148"/>
        <end position="164"/>
    </location>
</feature>
<gene>
    <name evidence="4" type="primary">LOC101849219</name>
</gene>
<dbReference type="InterPro" id="IPR040357">
    <property type="entry name" value="Vma22/CCDC115"/>
</dbReference>
<evidence type="ECO:0000256" key="1">
    <source>
        <dbReference type="ARBA" id="ARBA00093634"/>
    </source>
</evidence>
<dbReference type="PANTHER" id="PTHR31996:SF2">
    <property type="entry name" value="COILED-COIL DOMAIN-CONTAINING PROTEIN 115"/>
    <property type="match status" value="1"/>
</dbReference>
<feature type="compositionally biased region" description="Basic and acidic residues" evidence="2">
    <location>
        <begin position="137"/>
        <end position="147"/>
    </location>
</feature>
<feature type="region of interest" description="Disordered" evidence="2">
    <location>
        <begin position="107"/>
        <end position="189"/>
    </location>
</feature>
<dbReference type="PANTHER" id="PTHR31996">
    <property type="entry name" value="COILED-COIL DOMAIN-CONTAINING PROTEIN 115"/>
    <property type="match status" value="1"/>
</dbReference>